<protein>
    <submittedName>
        <fullName evidence="1">Uncharacterized protein</fullName>
    </submittedName>
</protein>
<comment type="caution">
    <text evidence="1">The sequence shown here is derived from an EMBL/GenBank/DDBJ whole genome shotgun (WGS) entry which is preliminary data.</text>
</comment>
<sequence>MAKFFYNREINVPTRAPTLAHYAEEWSSPWWEPLSKLHRGKEGRSPLRSSEIAMKARIRPLRSF</sequence>
<name>A0A540MQG1_MALBA</name>
<evidence type="ECO:0000313" key="2">
    <source>
        <dbReference type="Proteomes" id="UP000315295"/>
    </source>
</evidence>
<dbReference type="EMBL" id="VIEB01000203">
    <property type="protein sequence ID" value="TQE01046.1"/>
    <property type="molecule type" value="Genomic_DNA"/>
</dbReference>
<dbReference type="Proteomes" id="UP000315295">
    <property type="component" value="Unassembled WGS sequence"/>
</dbReference>
<accession>A0A540MQG1</accession>
<keyword evidence="2" id="KW-1185">Reference proteome</keyword>
<gene>
    <name evidence="1" type="ORF">C1H46_013323</name>
</gene>
<organism evidence="1 2">
    <name type="scientific">Malus baccata</name>
    <name type="common">Siberian crab apple</name>
    <name type="synonym">Pyrus baccata</name>
    <dbReference type="NCBI Taxonomy" id="106549"/>
    <lineage>
        <taxon>Eukaryota</taxon>
        <taxon>Viridiplantae</taxon>
        <taxon>Streptophyta</taxon>
        <taxon>Embryophyta</taxon>
        <taxon>Tracheophyta</taxon>
        <taxon>Spermatophyta</taxon>
        <taxon>Magnoliopsida</taxon>
        <taxon>eudicotyledons</taxon>
        <taxon>Gunneridae</taxon>
        <taxon>Pentapetalae</taxon>
        <taxon>rosids</taxon>
        <taxon>fabids</taxon>
        <taxon>Rosales</taxon>
        <taxon>Rosaceae</taxon>
        <taxon>Amygdaloideae</taxon>
        <taxon>Maleae</taxon>
        <taxon>Malus</taxon>
    </lineage>
</organism>
<dbReference type="AlphaFoldDB" id="A0A540MQG1"/>
<proteinExistence type="predicted"/>
<reference evidence="1 2" key="1">
    <citation type="journal article" date="2019" name="G3 (Bethesda)">
        <title>Sequencing of a Wild Apple (Malus baccata) Genome Unravels the Differences Between Cultivated and Wild Apple Species Regarding Disease Resistance and Cold Tolerance.</title>
        <authorList>
            <person name="Chen X."/>
        </authorList>
    </citation>
    <scope>NUCLEOTIDE SEQUENCE [LARGE SCALE GENOMIC DNA]</scope>
    <source>
        <strain evidence="2">cv. Shandingzi</strain>
        <tissue evidence="1">Leaves</tissue>
    </source>
</reference>
<evidence type="ECO:0000313" key="1">
    <source>
        <dbReference type="EMBL" id="TQE01046.1"/>
    </source>
</evidence>